<gene>
    <name evidence="3" type="ORF">DS742_00820</name>
</gene>
<keyword evidence="1" id="KW-0812">Transmembrane</keyword>
<dbReference type="AlphaFoldDB" id="A0A3E2NIM4"/>
<protein>
    <submittedName>
        <fullName evidence="3">TlpA family protein disulfide reductase</fullName>
    </submittedName>
</protein>
<dbReference type="Pfam" id="PF00578">
    <property type="entry name" value="AhpC-TSA"/>
    <property type="match status" value="1"/>
</dbReference>
<dbReference type="InterPro" id="IPR012341">
    <property type="entry name" value="6hp_glycosidase-like_sf"/>
</dbReference>
<dbReference type="OrthoDB" id="1779554at2"/>
<dbReference type="PANTHER" id="PTHR42852">
    <property type="entry name" value="THIOL:DISULFIDE INTERCHANGE PROTEIN DSBE"/>
    <property type="match status" value="1"/>
</dbReference>
<evidence type="ECO:0000259" key="2">
    <source>
        <dbReference type="PROSITE" id="PS51352"/>
    </source>
</evidence>
<dbReference type="InterPro" id="IPR036249">
    <property type="entry name" value="Thioredoxin-like_sf"/>
</dbReference>
<keyword evidence="1" id="KW-0472">Membrane</keyword>
<dbReference type="InterPro" id="IPR050553">
    <property type="entry name" value="Thioredoxin_ResA/DsbE_sf"/>
</dbReference>
<dbReference type="GO" id="GO:0016209">
    <property type="term" value="F:antioxidant activity"/>
    <property type="evidence" value="ECO:0007669"/>
    <property type="project" value="InterPro"/>
</dbReference>
<name>A0A3E2NIM4_9FIRM</name>
<reference evidence="3 4" key="1">
    <citation type="submission" date="2018-07" db="EMBL/GenBank/DDBJ databases">
        <title>New species, Clostridium PI-S10-A1B.</title>
        <authorList>
            <person name="Krishna G."/>
            <person name="Summeta K."/>
            <person name="Shikha S."/>
            <person name="Prabhu P.B."/>
            <person name="Suresh K."/>
        </authorList>
    </citation>
    <scope>NUCLEOTIDE SEQUENCE [LARGE SCALE GENOMIC DNA]</scope>
    <source>
        <strain evidence="3 4">PI-S10-A1B</strain>
    </source>
</reference>
<evidence type="ECO:0000313" key="4">
    <source>
        <dbReference type="Proteomes" id="UP000260680"/>
    </source>
</evidence>
<dbReference type="PROSITE" id="PS51352">
    <property type="entry name" value="THIOREDOXIN_2"/>
    <property type="match status" value="1"/>
</dbReference>
<dbReference type="GO" id="GO:0005975">
    <property type="term" value="P:carbohydrate metabolic process"/>
    <property type="evidence" value="ECO:0007669"/>
    <property type="project" value="InterPro"/>
</dbReference>
<dbReference type="SUPFAM" id="SSF52833">
    <property type="entry name" value="Thioredoxin-like"/>
    <property type="match status" value="1"/>
</dbReference>
<dbReference type="EMBL" id="QOHO01000003">
    <property type="protein sequence ID" value="RFZ80848.1"/>
    <property type="molecule type" value="Genomic_DNA"/>
</dbReference>
<feature type="transmembrane region" description="Helical" evidence="1">
    <location>
        <begin position="12"/>
        <end position="36"/>
    </location>
</feature>
<dbReference type="InterPro" id="IPR000866">
    <property type="entry name" value="AhpC/TSA"/>
</dbReference>
<dbReference type="SUPFAM" id="SSF48208">
    <property type="entry name" value="Six-hairpin glycosidases"/>
    <property type="match status" value="1"/>
</dbReference>
<organism evidence="3 4">
    <name type="scientific">Lacrimispora amygdalina</name>
    <dbReference type="NCBI Taxonomy" id="253257"/>
    <lineage>
        <taxon>Bacteria</taxon>
        <taxon>Bacillati</taxon>
        <taxon>Bacillota</taxon>
        <taxon>Clostridia</taxon>
        <taxon>Lachnospirales</taxon>
        <taxon>Lachnospiraceae</taxon>
        <taxon>Lacrimispora</taxon>
    </lineage>
</organism>
<evidence type="ECO:0000256" key="1">
    <source>
        <dbReference type="SAM" id="Phobius"/>
    </source>
</evidence>
<dbReference type="Gene3D" id="3.40.30.10">
    <property type="entry name" value="Glutaredoxin"/>
    <property type="match status" value="1"/>
</dbReference>
<evidence type="ECO:0000313" key="3">
    <source>
        <dbReference type="EMBL" id="RFZ80848.1"/>
    </source>
</evidence>
<dbReference type="Gene3D" id="1.50.10.10">
    <property type="match status" value="1"/>
</dbReference>
<dbReference type="GO" id="GO:0016491">
    <property type="term" value="F:oxidoreductase activity"/>
    <property type="evidence" value="ECO:0007669"/>
    <property type="project" value="InterPro"/>
</dbReference>
<dbReference type="InterPro" id="IPR008928">
    <property type="entry name" value="6-hairpin_glycosidase_sf"/>
</dbReference>
<accession>A0A3E2NIM4</accession>
<sequence length="539" mass="60506">MKKALPGSRTEKALIIILCILTVFTAGGLLLLSHYFNKEEELLRRQKESAEETSLDDITAILPEYCNLNEKIPDIGFTSETGKKISIKEFEGKPAILTFWASWCPDCQNELSHINEFLKTAKNYGDINYILVNKTDNKKETKETAKKYLSDQRISLNTYYDEGLSAYNELGIHAIPTTLFLDEHGVIRAWSTKPIVKNSVFEGYLKDLTEGSAKVTGDFVLGNLMDDRGGVHTTYDPSQGNAINSDVLSETQGVMLEYALLRKDQQLFEKTLSYITGMMRPNGLTAWKVNGDKPSEVNSLMDDFRIMGALLSANDLWGGYDQLINDYSGEIAKYGLHNRNYVDFYDARYRKYADRFTLCYGDLQTMSRLADRDDKFAEPYESAKKLILGGKISDSFPLYYSWYHYSTNSYASDDLNAAEAMITLLHLAEAGLLPDDSMSWLKAQMDAGGVKARYKTDGTVVEGYQYDSTAVYALIAMIGEVKGDKRLQGKALKKIEKMRIMDTASPYYGAFGMEDGSGIASFDQVMAMLAYEYTGKSAE</sequence>
<comment type="caution">
    <text evidence="3">The sequence shown here is derived from an EMBL/GenBank/DDBJ whole genome shotgun (WGS) entry which is preliminary data.</text>
</comment>
<dbReference type="Proteomes" id="UP000260680">
    <property type="component" value="Unassembled WGS sequence"/>
</dbReference>
<dbReference type="CDD" id="cd02966">
    <property type="entry name" value="TlpA_like_family"/>
    <property type="match status" value="1"/>
</dbReference>
<proteinExistence type="predicted"/>
<dbReference type="PANTHER" id="PTHR42852:SF13">
    <property type="entry name" value="PROTEIN DIPZ"/>
    <property type="match status" value="1"/>
</dbReference>
<keyword evidence="1" id="KW-1133">Transmembrane helix</keyword>
<feature type="domain" description="Thioredoxin" evidence="2">
    <location>
        <begin position="66"/>
        <end position="213"/>
    </location>
</feature>
<dbReference type="InterPro" id="IPR013766">
    <property type="entry name" value="Thioredoxin_domain"/>
</dbReference>
<dbReference type="RefSeq" id="WP_117415140.1">
    <property type="nucleotide sequence ID" value="NZ_QOHO01000003.1"/>
</dbReference>